<feature type="repeat" description="Solcar" evidence="10">
    <location>
        <begin position="41"/>
        <end position="132"/>
    </location>
</feature>
<dbReference type="PROSITE" id="PS50920">
    <property type="entry name" value="SOLCAR"/>
    <property type="match status" value="3"/>
</dbReference>
<accession>A0A261XTP2</accession>
<protein>
    <recommendedName>
        <fullName evidence="15">Mitochondrial carrier protein LEU5</fullName>
    </recommendedName>
</protein>
<evidence type="ECO:0000256" key="10">
    <source>
        <dbReference type="PROSITE-ProRule" id="PRU00282"/>
    </source>
</evidence>
<dbReference type="SUPFAM" id="SSF103506">
    <property type="entry name" value="Mitochondrial carrier"/>
    <property type="match status" value="1"/>
</dbReference>
<dbReference type="PRINTS" id="PR00926">
    <property type="entry name" value="MITOCARRIER"/>
</dbReference>
<dbReference type="GO" id="GO:0015228">
    <property type="term" value="F:coenzyme A transmembrane transporter activity"/>
    <property type="evidence" value="ECO:0007669"/>
    <property type="project" value="EnsemblFungi"/>
</dbReference>
<evidence type="ECO:0008006" key="15">
    <source>
        <dbReference type="Google" id="ProtNLM"/>
    </source>
</evidence>
<dbReference type="PANTHER" id="PTHR24089">
    <property type="entry name" value="SOLUTE CARRIER FAMILY 25"/>
    <property type="match status" value="1"/>
</dbReference>
<comment type="similarity">
    <text evidence="2 11">Belongs to the mitochondrial carrier (TC 2.A.29) family.</text>
</comment>
<dbReference type="EMBL" id="MVBO01000286">
    <property type="protein sequence ID" value="OZJ01614.1"/>
    <property type="molecule type" value="Genomic_DNA"/>
</dbReference>
<proteinExistence type="inferred from homology"/>
<evidence type="ECO:0000313" key="13">
    <source>
        <dbReference type="EMBL" id="OZJ01614.1"/>
    </source>
</evidence>
<evidence type="ECO:0000256" key="3">
    <source>
        <dbReference type="ARBA" id="ARBA00022448"/>
    </source>
</evidence>
<evidence type="ECO:0000313" key="14">
    <source>
        <dbReference type="Proteomes" id="UP000242875"/>
    </source>
</evidence>
<keyword evidence="14" id="KW-1185">Reference proteome</keyword>
<evidence type="ECO:0000256" key="8">
    <source>
        <dbReference type="ARBA" id="ARBA00023128"/>
    </source>
</evidence>
<keyword evidence="5" id="KW-0677">Repeat</keyword>
<dbReference type="PRINTS" id="PR00928">
    <property type="entry name" value="GRAVESDC"/>
</dbReference>
<evidence type="ECO:0000256" key="1">
    <source>
        <dbReference type="ARBA" id="ARBA00004448"/>
    </source>
</evidence>
<feature type="repeat" description="Solcar" evidence="10">
    <location>
        <begin position="274"/>
        <end position="362"/>
    </location>
</feature>
<dbReference type="OrthoDB" id="270584at2759"/>
<evidence type="ECO:0000256" key="11">
    <source>
        <dbReference type="RuleBase" id="RU000488"/>
    </source>
</evidence>
<gene>
    <name evidence="13" type="ORF">BZG36_05329</name>
</gene>
<evidence type="ECO:0000256" key="9">
    <source>
        <dbReference type="ARBA" id="ARBA00023136"/>
    </source>
</evidence>
<keyword evidence="3 11" id="KW-0813">Transport</keyword>
<comment type="subcellular location">
    <subcellularLocation>
        <location evidence="1">Mitochondrion inner membrane</location>
        <topology evidence="1">Multi-pass membrane protein</topology>
    </subcellularLocation>
</comment>
<organism evidence="13 14">
    <name type="scientific">Bifiguratus adelaidae</name>
    <dbReference type="NCBI Taxonomy" id="1938954"/>
    <lineage>
        <taxon>Eukaryota</taxon>
        <taxon>Fungi</taxon>
        <taxon>Fungi incertae sedis</taxon>
        <taxon>Mucoromycota</taxon>
        <taxon>Mucoromycotina</taxon>
        <taxon>Endogonomycetes</taxon>
        <taxon>Endogonales</taxon>
        <taxon>Endogonales incertae sedis</taxon>
        <taxon>Bifiguratus</taxon>
    </lineage>
</organism>
<evidence type="ECO:0000256" key="5">
    <source>
        <dbReference type="ARBA" id="ARBA00022737"/>
    </source>
</evidence>
<dbReference type="InterPro" id="IPR002067">
    <property type="entry name" value="MCP"/>
</dbReference>
<evidence type="ECO:0000256" key="4">
    <source>
        <dbReference type="ARBA" id="ARBA00022692"/>
    </source>
</evidence>
<feature type="transmembrane region" description="Helical" evidence="12">
    <location>
        <begin position="334"/>
        <end position="356"/>
    </location>
</feature>
<keyword evidence="9 10" id="KW-0472">Membrane</keyword>
<dbReference type="Proteomes" id="UP000242875">
    <property type="component" value="Unassembled WGS sequence"/>
</dbReference>
<dbReference type="Gene3D" id="1.50.40.10">
    <property type="entry name" value="Mitochondrial carrier domain"/>
    <property type="match status" value="1"/>
</dbReference>
<evidence type="ECO:0000256" key="7">
    <source>
        <dbReference type="ARBA" id="ARBA00022989"/>
    </source>
</evidence>
<evidence type="ECO:0000256" key="6">
    <source>
        <dbReference type="ARBA" id="ARBA00022792"/>
    </source>
</evidence>
<dbReference type="GO" id="GO:0005743">
    <property type="term" value="C:mitochondrial inner membrane"/>
    <property type="evidence" value="ECO:0007669"/>
    <property type="project" value="UniProtKB-SubCell"/>
</dbReference>
<sequence>MAVRYQDYDSPTSRFTHDPPNLMTPIGPKKEVLVRDTRNWNYVVRSGLAGGLAGCAAKTVIAPLDRVKILFQSSNPAFEKYAGTWLGFFRAGREIRKQSGVLGLFQGHSATLLRIFPYAAIKFVAYEQIKTLLMPTRASETSAKQFIAGSLAGITSVFFTYPLDITRVRMAYEVREKGERPSFLRMVRRIYNEPAASRGNAFPYSILNFYRGFLPSIAGMIPYAGVSFWTHHVFTDFCRYNPYISKYAVIPPDFDPNSPNLTQHQRARLDRPALRTWAELVCGGLAGACAQTSSYPLEVVRRRMQVAGVMHPEMFAGFFATCADIFRKRGWKGFFVGLSIGYLKVTPMVAVSFAVYERMKTVLHID</sequence>
<dbReference type="InterPro" id="IPR018108">
    <property type="entry name" value="MCP_transmembrane"/>
</dbReference>
<evidence type="ECO:0000256" key="2">
    <source>
        <dbReference type="ARBA" id="ARBA00006375"/>
    </source>
</evidence>
<keyword evidence="8" id="KW-0496">Mitochondrion</keyword>
<keyword evidence="7 12" id="KW-1133">Transmembrane helix</keyword>
<comment type="caution">
    <text evidence="13">The sequence shown here is derived from an EMBL/GenBank/DDBJ whole genome shotgun (WGS) entry which is preliminary data.</text>
</comment>
<name>A0A261XTP2_9FUNG</name>
<keyword evidence="4 10" id="KW-0812">Transmembrane</keyword>
<dbReference type="AlphaFoldDB" id="A0A261XTP2"/>
<dbReference type="InterPro" id="IPR002167">
    <property type="entry name" value="GDC-like"/>
</dbReference>
<reference evidence="13 14" key="1">
    <citation type="journal article" date="2017" name="Mycologia">
        <title>Bifiguratus adelaidae, gen. et sp. nov., a new member of Mucoromycotina in endophytic and soil-dwelling habitats.</title>
        <authorList>
            <person name="Torres-Cruz T.J."/>
            <person name="Billingsley Tobias T.L."/>
            <person name="Almatruk M."/>
            <person name="Hesse C."/>
            <person name="Kuske C.R."/>
            <person name="Desiro A."/>
            <person name="Benucci G.M."/>
            <person name="Bonito G."/>
            <person name="Stajich J.E."/>
            <person name="Dunlap C."/>
            <person name="Arnold A.E."/>
            <person name="Porras-Alfaro A."/>
        </authorList>
    </citation>
    <scope>NUCLEOTIDE SEQUENCE [LARGE SCALE GENOMIC DNA]</scope>
    <source>
        <strain evidence="13 14">AZ0501</strain>
    </source>
</reference>
<dbReference type="Pfam" id="PF00153">
    <property type="entry name" value="Mito_carr"/>
    <property type="match status" value="3"/>
</dbReference>
<evidence type="ECO:0000256" key="12">
    <source>
        <dbReference type="SAM" id="Phobius"/>
    </source>
</evidence>
<dbReference type="InterPro" id="IPR023395">
    <property type="entry name" value="MCP_dom_sf"/>
</dbReference>
<feature type="repeat" description="Solcar" evidence="10">
    <location>
        <begin position="140"/>
        <end position="237"/>
    </location>
</feature>
<keyword evidence="6" id="KW-0999">Mitochondrion inner membrane</keyword>